<dbReference type="Gene3D" id="3.40.50.150">
    <property type="entry name" value="Vaccinia Virus protein VP39"/>
    <property type="match status" value="1"/>
</dbReference>
<accession>A0ABV6P679</accession>
<dbReference type="GO" id="GO:0008168">
    <property type="term" value="F:methyltransferase activity"/>
    <property type="evidence" value="ECO:0007669"/>
    <property type="project" value="UniProtKB-KW"/>
</dbReference>
<evidence type="ECO:0000313" key="3">
    <source>
        <dbReference type="Proteomes" id="UP001589894"/>
    </source>
</evidence>
<keyword evidence="3" id="KW-1185">Reference proteome</keyword>
<dbReference type="EMBL" id="JBHLUE010000026">
    <property type="protein sequence ID" value="MFC0568012.1"/>
    <property type="molecule type" value="Genomic_DNA"/>
</dbReference>
<comment type="caution">
    <text evidence="2">The sequence shown here is derived from an EMBL/GenBank/DDBJ whole genome shotgun (WGS) entry which is preliminary data.</text>
</comment>
<dbReference type="RefSeq" id="WP_377343410.1">
    <property type="nucleotide sequence ID" value="NZ_JBHLUE010000026.1"/>
</dbReference>
<dbReference type="EC" id="2.1.1.-" evidence="2"/>
<gene>
    <name evidence="2" type="ORF">ACFFHU_28190</name>
</gene>
<evidence type="ECO:0000313" key="2">
    <source>
        <dbReference type="EMBL" id="MFC0568012.1"/>
    </source>
</evidence>
<protein>
    <submittedName>
        <fullName evidence="2">SAM-dependent methyltransferase</fullName>
        <ecNumber evidence="2">2.1.1.-</ecNumber>
    </submittedName>
</protein>
<dbReference type="InterPro" id="IPR006764">
    <property type="entry name" value="SAM_dep_MeTrfase_SAV2177_type"/>
</dbReference>
<feature type="region of interest" description="Disordered" evidence="1">
    <location>
        <begin position="252"/>
        <end position="273"/>
    </location>
</feature>
<dbReference type="SUPFAM" id="SSF53335">
    <property type="entry name" value="S-adenosyl-L-methionine-dependent methyltransferases"/>
    <property type="match status" value="1"/>
</dbReference>
<keyword evidence="2" id="KW-0489">Methyltransferase</keyword>
<dbReference type="GO" id="GO:0032259">
    <property type="term" value="P:methylation"/>
    <property type="evidence" value="ECO:0007669"/>
    <property type="project" value="UniProtKB-KW"/>
</dbReference>
<evidence type="ECO:0000256" key="1">
    <source>
        <dbReference type="SAM" id="MobiDB-lite"/>
    </source>
</evidence>
<reference evidence="2 3" key="1">
    <citation type="submission" date="2024-09" db="EMBL/GenBank/DDBJ databases">
        <authorList>
            <person name="Sun Q."/>
            <person name="Mori K."/>
        </authorList>
    </citation>
    <scope>NUCLEOTIDE SEQUENCE [LARGE SCALE GENOMIC DNA]</scope>
    <source>
        <strain evidence="2 3">TBRC 2205</strain>
    </source>
</reference>
<name>A0ABV6P679_9ACTN</name>
<dbReference type="Pfam" id="PF04672">
    <property type="entry name" value="Methyltransf_19"/>
    <property type="match status" value="1"/>
</dbReference>
<dbReference type="InterPro" id="IPR029063">
    <property type="entry name" value="SAM-dependent_MTases_sf"/>
</dbReference>
<dbReference type="PIRSF" id="PIRSF017393">
    <property type="entry name" value="MTase_SAV2177"/>
    <property type="match status" value="1"/>
</dbReference>
<organism evidence="2 3">
    <name type="scientific">Plantactinospora siamensis</name>
    <dbReference type="NCBI Taxonomy" id="555372"/>
    <lineage>
        <taxon>Bacteria</taxon>
        <taxon>Bacillati</taxon>
        <taxon>Actinomycetota</taxon>
        <taxon>Actinomycetes</taxon>
        <taxon>Micromonosporales</taxon>
        <taxon>Micromonosporaceae</taxon>
        <taxon>Plantactinospora</taxon>
    </lineage>
</organism>
<keyword evidence="2" id="KW-0808">Transferase</keyword>
<proteinExistence type="predicted"/>
<sequence length="273" mass="29604">MSTSDADQTAPDHRLDSQTVSAARRWNYWLGGKDHFQVDRDAGDRIARVYPGIRTAAREGRAFHGRAIRYLAAEAGIRQFLDIGTGLPAPANTHEVAQAVAPDSRVLYVDNDPMVLTHARALMVGAPQGATRYLDADLRDPASILGSPELADTLDLREPVAILLIAVLHFIRDDEQARRVVAELLDAVPPGSYLVATHGTSDFVDPETARRFAAMLVAGQVDTWPRDRAGVSAFFAGLDLLAPGVVPVSQWRPDRPDRPAPAEVSTYGAVGRK</sequence>
<dbReference type="Proteomes" id="UP001589894">
    <property type="component" value="Unassembled WGS sequence"/>
</dbReference>